<dbReference type="RefSeq" id="WP_069911507.1">
    <property type="nucleotide sequence ID" value="NZ_LAJE02000304.1"/>
</dbReference>
<keyword evidence="3" id="KW-1185">Reference proteome</keyword>
<protein>
    <submittedName>
        <fullName evidence="2">Uncharacterized protein</fullName>
    </submittedName>
</protein>
<reference evidence="2 3" key="1">
    <citation type="journal article" date="2015" name="Genome Announc.">
        <title>Genome Assemblies of Three Soil-Associated Devosia species: D. insulae, D. limi, and D. soli.</title>
        <authorList>
            <person name="Hassan Y.I."/>
            <person name="Lepp D."/>
            <person name="Zhou T."/>
        </authorList>
    </citation>
    <scope>NUCLEOTIDE SEQUENCE [LARGE SCALE GENOMIC DNA]</scope>
    <source>
        <strain evidence="2 3">DS-56</strain>
    </source>
</reference>
<organism evidence="2 3">
    <name type="scientific">Devosia insulae DS-56</name>
    <dbReference type="NCBI Taxonomy" id="1116389"/>
    <lineage>
        <taxon>Bacteria</taxon>
        <taxon>Pseudomonadati</taxon>
        <taxon>Pseudomonadota</taxon>
        <taxon>Alphaproteobacteria</taxon>
        <taxon>Hyphomicrobiales</taxon>
        <taxon>Devosiaceae</taxon>
        <taxon>Devosia</taxon>
    </lineage>
</organism>
<gene>
    <name evidence="2" type="ORF">VW23_026625</name>
</gene>
<comment type="caution">
    <text evidence="2">The sequence shown here is derived from an EMBL/GenBank/DDBJ whole genome shotgun (WGS) entry which is preliminary data.</text>
</comment>
<sequence>MTHIKRKIVTILTDDHIADAEKITILRQLEADSLSKERSATEGMTPVDGDDGEDLKTIENALRKLGQEPVEAGASSL</sequence>
<evidence type="ECO:0000313" key="2">
    <source>
        <dbReference type="EMBL" id="OEO29216.1"/>
    </source>
</evidence>
<proteinExistence type="predicted"/>
<dbReference type="EMBL" id="LAJE02000304">
    <property type="protein sequence ID" value="OEO29216.1"/>
    <property type="molecule type" value="Genomic_DNA"/>
</dbReference>
<name>A0A1E5XKT2_9HYPH</name>
<evidence type="ECO:0000313" key="3">
    <source>
        <dbReference type="Proteomes" id="UP000095463"/>
    </source>
</evidence>
<dbReference type="Proteomes" id="UP000095463">
    <property type="component" value="Unassembled WGS sequence"/>
</dbReference>
<dbReference type="OrthoDB" id="7950221at2"/>
<evidence type="ECO:0000256" key="1">
    <source>
        <dbReference type="SAM" id="MobiDB-lite"/>
    </source>
</evidence>
<dbReference type="AlphaFoldDB" id="A0A1E5XKT2"/>
<accession>A0A1E5XKT2</accession>
<feature type="region of interest" description="Disordered" evidence="1">
    <location>
        <begin position="34"/>
        <end position="54"/>
    </location>
</feature>